<dbReference type="Proteomes" id="UP000249526">
    <property type="component" value="Unassembled WGS sequence"/>
</dbReference>
<feature type="compositionally biased region" description="Basic and acidic residues" evidence="1">
    <location>
        <begin position="1"/>
        <end position="14"/>
    </location>
</feature>
<reference evidence="2 3" key="1">
    <citation type="submission" date="2018-02" db="EMBL/GenBank/DDBJ databases">
        <title>The genomes of Aspergillus section Nigri reveals drivers in fungal speciation.</title>
        <authorList>
            <consortium name="DOE Joint Genome Institute"/>
            <person name="Vesth T.C."/>
            <person name="Nybo J."/>
            <person name="Theobald S."/>
            <person name="Brandl J."/>
            <person name="Frisvad J.C."/>
            <person name="Nielsen K.F."/>
            <person name="Lyhne E.K."/>
            <person name="Kogle M.E."/>
            <person name="Kuo A."/>
            <person name="Riley R."/>
            <person name="Clum A."/>
            <person name="Nolan M."/>
            <person name="Lipzen A."/>
            <person name="Salamov A."/>
            <person name="Henrissat B."/>
            <person name="Wiebenga A."/>
            <person name="De vries R.P."/>
            <person name="Grigoriev I.V."/>
            <person name="Mortensen U.H."/>
            <person name="Andersen M.R."/>
            <person name="Baker S.E."/>
        </authorList>
    </citation>
    <scope>NUCLEOTIDE SEQUENCE [LARGE SCALE GENOMIC DNA]</scope>
    <source>
        <strain evidence="2 3">CBS 112811</strain>
    </source>
</reference>
<organism evidence="2 3">
    <name type="scientific">Aspergillus piperis CBS 112811</name>
    <dbReference type="NCBI Taxonomy" id="1448313"/>
    <lineage>
        <taxon>Eukaryota</taxon>
        <taxon>Fungi</taxon>
        <taxon>Dikarya</taxon>
        <taxon>Ascomycota</taxon>
        <taxon>Pezizomycotina</taxon>
        <taxon>Eurotiomycetes</taxon>
        <taxon>Eurotiomycetidae</taxon>
        <taxon>Eurotiales</taxon>
        <taxon>Aspergillaceae</taxon>
        <taxon>Aspergillus</taxon>
        <taxon>Aspergillus subgen. Circumdati</taxon>
    </lineage>
</organism>
<sequence length="76" mass="8297">MSSEPKQEQQDAFKLDTTPSTDNPESQTTADIKRSEPASDLQATTTESHENASFVSMDIPASLTVTRHGDDEEEAL</sequence>
<evidence type="ECO:0000256" key="1">
    <source>
        <dbReference type="SAM" id="MobiDB-lite"/>
    </source>
</evidence>
<feature type="compositionally biased region" description="Polar residues" evidence="1">
    <location>
        <begin position="17"/>
        <end position="30"/>
    </location>
</feature>
<dbReference type="AlphaFoldDB" id="A0A8G1QZR6"/>
<dbReference type="GeneID" id="37166963"/>
<feature type="region of interest" description="Disordered" evidence="1">
    <location>
        <begin position="1"/>
        <end position="76"/>
    </location>
</feature>
<keyword evidence="3" id="KW-1185">Reference proteome</keyword>
<evidence type="ECO:0000313" key="3">
    <source>
        <dbReference type="Proteomes" id="UP000249526"/>
    </source>
</evidence>
<feature type="compositionally biased region" description="Polar residues" evidence="1">
    <location>
        <begin position="41"/>
        <end position="54"/>
    </location>
</feature>
<dbReference type="RefSeq" id="XP_025514550.1">
    <property type="nucleotide sequence ID" value="XM_025663561.1"/>
</dbReference>
<dbReference type="EMBL" id="KZ825064">
    <property type="protein sequence ID" value="RAH56628.1"/>
    <property type="molecule type" value="Genomic_DNA"/>
</dbReference>
<proteinExistence type="predicted"/>
<gene>
    <name evidence="2" type="ORF">BO85DRAFT_488808</name>
</gene>
<protein>
    <submittedName>
        <fullName evidence="2">Uncharacterized protein</fullName>
    </submittedName>
</protein>
<evidence type="ECO:0000313" key="2">
    <source>
        <dbReference type="EMBL" id="RAH56628.1"/>
    </source>
</evidence>
<accession>A0A8G1QZR6</accession>
<name>A0A8G1QZR6_9EURO</name>